<dbReference type="PANTHER" id="PTHR30461:SF23">
    <property type="entry name" value="DNA RECOMBINASE-RELATED"/>
    <property type="match status" value="1"/>
</dbReference>
<dbReference type="PROSITE" id="PS51737">
    <property type="entry name" value="RECOMBINASE_DNA_BIND"/>
    <property type="match status" value="1"/>
</dbReference>
<evidence type="ECO:0000256" key="1">
    <source>
        <dbReference type="SAM" id="Coils"/>
    </source>
</evidence>
<dbReference type="PROSITE" id="PS51736">
    <property type="entry name" value="RECOMBINASES_3"/>
    <property type="match status" value="1"/>
</dbReference>
<sequence length="491" mass="56957">MATVAYARYSSDNQRQESIEAQIRAIQEYCSRHGFSISKIYIDEAKSATTDDRPQFLQMIKDAEHGMFDTLIVHKLDRFARNRYDSAFYKRKLKLSGVKLISVTEQLDDSPESIILESVLEGMAEYYSKNLAREVMKGMRETAMQCKHTGGIPPLGYDVAEDKTYKLNEKEAIAVKKIFEDYISGKSYQQIINELHELGYRTKTDKLFKKNAIHSILKNEKYAGTYIFNKTKRVKNINGGQRNIIKDDEDIIRIENGMPAIITKEQFEKVQEKLKINYKYSQTFKTKEVYLLTGILVCGNCGSPMHGRKRKGGRNKSVYKTYICTQRKNEKKCDAKEVNKSYIENKVIEYLETEVFTDEKIETIARKAYEYQTKHTGESERIIKSLEKELGVIQKQIDNIISAIAAGMFHQSMKEKMDELENKKAGLEFAIEEEKRKSSLIIDMETIRQHLSIGKELRLKSLEEQKEIIQSYVESVIYDEDFMDISLKINF</sequence>
<reference evidence="4 5" key="1">
    <citation type="submission" date="2023-03" db="EMBL/GenBank/DDBJ databases">
        <title>Novel Species.</title>
        <authorList>
            <person name="Ma S."/>
        </authorList>
    </citation>
    <scope>NUCLEOTIDE SEQUENCE [LARGE SCALE GENOMIC DNA]</scope>
    <source>
        <strain evidence="4 5">LIND6LT2</strain>
    </source>
</reference>
<evidence type="ECO:0000259" key="2">
    <source>
        <dbReference type="PROSITE" id="PS51736"/>
    </source>
</evidence>
<dbReference type="Gene3D" id="3.90.1750.20">
    <property type="entry name" value="Putative Large Serine Recombinase, Chain B, Domain 2"/>
    <property type="match status" value="1"/>
</dbReference>
<dbReference type="SMART" id="SM00857">
    <property type="entry name" value="Resolvase"/>
    <property type="match status" value="1"/>
</dbReference>
<dbReference type="Pfam" id="PF13408">
    <property type="entry name" value="Zn_ribbon_recom"/>
    <property type="match status" value="1"/>
</dbReference>
<dbReference type="EMBL" id="CP121687">
    <property type="protein sequence ID" value="WZL70673.1"/>
    <property type="molecule type" value="Genomic_DNA"/>
</dbReference>
<dbReference type="CDD" id="cd00338">
    <property type="entry name" value="Ser_Recombinase"/>
    <property type="match status" value="1"/>
</dbReference>
<feature type="domain" description="Recombinase" evidence="3">
    <location>
        <begin position="154"/>
        <end position="280"/>
    </location>
</feature>
<feature type="domain" description="Resolvase/invertase-type recombinase catalytic" evidence="2">
    <location>
        <begin position="2"/>
        <end position="147"/>
    </location>
</feature>
<dbReference type="InterPro" id="IPR011109">
    <property type="entry name" value="DNA_bind_recombinase_dom"/>
</dbReference>
<dbReference type="InterPro" id="IPR050639">
    <property type="entry name" value="SSR_resolvase"/>
</dbReference>
<dbReference type="Pfam" id="PF00239">
    <property type="entry name" value="Resolvase"/>
    <property type="match status" value="1"/>
</dbReference>
<dbReference type="Pfam" id="PF07508">
    <property type="entry name" value="Recombinase"/>
    <property type="match status" value="1"/>
</dbReference>
<dbReference type="SUPFAM" id="SSF53041">
    <property type="entry name" value="Resolvase-like"/>
    <property type="match status" value="1"/>
</dbReference>
<organism evidence="4 5">
    <name type="scientific">Defluviitalea saccharophila</name>
    <dbReference type="NCBI Taxonomy" id="879970"/>
    <lineage>
        <taxon>Bacteria</taxon>
        <taxon>Bacillati</taxon>
        <taxon>Bacillota</taxon>
        <taxon>Clostridia</taxon>
        <taxon>Lachnospirales</taxon>
        <taxon>Defluviitaleaceae</taxon>
        <taxon>Defluviitalea</taxon>
    </lineage>
</organism>
<dbReference type="Proteomes" id="UP001486565">
    <property type="component" value="Chromosome"/>
</dbReference>
<dbReference type="InterPro" id="IPR025827">
    <property type="entry name" value="Zn_ribbon_recom_dom"/>
</dbReference>
<proteinExistence type="predicted"/>
<name>A0ABZ2Y9J4_9FIRM</name>
<accession>A0ABZ2Y9J4</accession>
<evidence type="ECO:0000313" key="4">
    <source>
        <dbReference type="EMBL" id="WZL70673.1"/>
    </source>
</evidence>
<evidence type="ECO:0000313" key="5">
    <source>
        <dbReference type="Proteomes" id="UP001486565"/>
    </source>
</evidence>
<keyword evidence="1" id="KW-0175">Coiled coil</keyword>
<dbReference type="RefSeq" id="WP_341877634.1">
    <property type="nucleotide sequence ID" value="NZ_CP121687.1"/>
</dbReference>
<dbReference type="InterPro" id="IPR006119">
    <property type="entry name" value="Resolv_N"/>
</dbReference>
<dbReference type="Gene3D" id="3.40.50.1390">
    <property type="entry name" value="Resolvase, N-terminal catalytic domain"/>
    <property type="match status" value="1"/>
</dbReference>
<keyword evidence="5" id="KW-1185">Reference proteome</keyword>
<dbReference type="InterPro" id="IPR036162">
    <property type="entry name" value="Resolvase-like_N_sf"/>
</dbReference>
<gene>
    <name evidence="4" type="ORF">QBE51_03840</name>
</gene>
<evidence type="ECO:0000259" key="3">
    <source>
        <dbReference type="PROSITE" id="PS51737"/>
    </source>
</evidence>
<dbReference type="PANTHER" id="PTHR30461">
    <property type="entry name" value="DNA-INVERTASE FROM LAMBDOID PROPHAGE"/>
    <property type="match status" value="1"/>
</dbReference>
<protein>
    <submittedName>
        <fullName evidence="4">Recombinase family protein</fullName>
    </submittedName>
</protein>
<feature type="coiled-coil region" evidence="1">
    <location>
        <begin position="383"/>
        <end position="437"/>
    </location>
</feature>
<dbReference type="InterPro" id="IPR038109">
    <property type="entry name" value="DNA_bind_recomb_sf"/>
</dbReference>